<evidence type="ECO:0000313" key="2">
    <source>
        <dbReference type="EMBL" id="CAH7671799.1"/>
    </source>
</evidence>
<evidence type="ECO:0000256" key="1">
    <source>
        <dbReference type="SAM" id="MobiDB-lite"/>
    </source>
</evidence>
<dbReference type="InterPro" id="IPR036322">
    <property type="entry name" value="WD40_repeat_dom_sf"/>
</dbReference>
<dbReference type="SUPFAM" id="SSF50978">
    <property type="entry name" value="WD40 repeat-like"/>
    <property type="match status" value="1"/>
</dbReference>
<name>A0AAV0AT99_PHAPC</name>
<feature type="region of interest" description="Disordered" evidence="1">
    <location>
        <begin position="180"/>
        <end position="208"/>
    </location>
</feature>
<keyword evidence="3" id="KW-1185">Reference proteome</keyword>
<organism evidence="2 3">
    <name type="scientific">Phakopsora pachyrhizi</name>
    <name type="common">Asian soybean rust disease fungus</name>
    <dbReference type="NCBI Taxonomy" id="170000"/>
    <lineage>
        <taxon>Eukaryota</taxon>
        <taxon>Fungi</taxon>
        <taxon>Dikarya</taxon>
        <taxon>Basidiomycota</taxon>
        <taxon>Pucciniomycotina</taxon>
        <taxon>Pucciniomycetes</taxon>
        <taxon>Pucciniales</taxon>
        <taxon>Phakopsoraceae</taxon>
        <taxon>Phakopsora</taxon>
    </lineage>
</organism>
<protein>
    <submittedName>
        <fullName evidence="2">Uncharacterized protein</fullName>
    </submittedName>
</protein>
<proteinExistence type="predicted"/>
<dbReference type="Proteomes" id="UP001153365">
    <property type="component" value="Unassembled WGS sequence"/>
</dbReference>
<dbReference type="EMBL" id="CALTRL010001255">
    <property type="protein sequence ID" value="CAH7671799.1"/>
    <property type="molecule type" value="Genomic_DNA"/>
</dbReference>
<evidence type="ECO:0000313" key="3">
    <source>
        <dbReference type="Proteomes" id="UP001153365"/>
    </source>
</evidence>
<dbReference type="AlphaFoldDB" id="A0AAV0AT99"/>
<reference evidence="2" key="1">
    <citation type="submission" date="2022-06" db="EMBL/GenBank/DDBJ databases">
        <authorList>
            <consortium name="SYNGENTA / RWTH Aachen University"/>
        </authorList>
    </citation>
    <scope>NUCLEOTIDE SEQUENCE</scope>
</reference>
<accession>A0AAV0AT99</accession>
<sequence length="228" mass="25474">MRWIHQLNHNGIIHITTYNHDSGMLRLALIKSKKGDRGFNSLVRIWDIKSQQRQTFITGSVDDHVRSYNARIGKVFEDYFEDPVTSIHLLKDSRTMTTLTSLVTDLNPLVKTFIPGITSCEVEVVDLMRSLLAHPSPKRDFQVEAALFEEGWGWSELFKAIDGADDVFTLLIRGYEGHGPGHLEDGGDGEGTAAAVQQQETEPDSGSWLTGFEVCGTRMKPSTGQIKI</sequence>
<comment type="caution">
    <text evidence="2">The sequence shown here is derived from an EMBL/GenBank/DDBJ whole genome shotgun (WGS) entry which is preliminary data.</text>
</comment>
<gene>
    <name evidence="2" type="ORF">PPACK8108_LOCUS6616</name>
</gene>